<dbReference type="OrthoDB" id="10635572at2759"/>
<evidence type="ECO:0000313" key="3">
    <source>
        <dbReference type="Proteomes" id="UP000253551"/>
    </source>
</evidence>
<feature type="compositionally biased region" description="Acidic residues" evidence="1">
    <location>
        <begin position="130"/>
        <end position="139"/>
    </location>
</feature>
<name>A0A367KAF3_RHIST</name>
<organism evidence="2 3">
    <name type="scientific">Rhizopus stolonifer</name>
    <name type="common">Rhizopus nigricans</name>
    <dbReference type="NCBI Taxonomy" id="4846"/>
    <lineage>
        <taxon>Eukaryota</taxon>
        <taxon>Fungi</taxon>
        <taxon>Fungi incertae sedis</taxon>
        <taxon>Mucoromycota</taxon>
        <taxon>Mucoromycotina</taxon>
        <taxon>Mucoromycetes</taxon>
        <taxon>Mucorales</taxon>
        <taxon>Mucorineae</taxon>
        <taxon>Rhizopodaceae</taxon>
        <taxon>Rhizopus</taxon>
    </lineage>
</organism>
<dbReference type="AlphaFoldDB" id="A0A367KAF3"/>
<accession>A0A367KAF3</accession>
<feature type="compositionally biased region" description="Polar residues" evidence="1">
    <location>
        <begin position="140"/>
        <end position="149"/>
    </location>
</feature>
<sequence length="273" mass="31279">MNMNIYAEAVRKYFLYAQKMSLPITLSSFVEINKSLVIDEQATKSRNIEDLKATWGGRFGHVSQESFRDMEYTLNFDDIDWSYIMEQGITRAAEIFEQEIRMKREQATYQSFAVEAEKLDDENRNAQEAENLEEMDEPVDSSSLTNNSFTEDDEDVKIIYAVSSLWLSDGSDYKPGTTTASLPSIKYTTKYVWCLSMCEIEIIVTDKVKMNTTNVAIKDLYDQAHNSITTRTIKYTDLDTRLKLSGLFNCTDYEPRPISIGFVAEQATFSVLA</sequence>
<comment type="caution">
    <text evidence="2">The sequence shown here is derived from an EMBL/GenBank/DDBJ whole genome shotgun (WGS) entry which is preliminary data.</text>
</comment>
<keyword evidence="3" id="KW-1185">Reference proteome</keyword>
<proteinExistence type="predicted"/>
<feature type="region of interest" description="Disordered" evidence="1">
    <location>
        <begin position="130"/>
        <end position="149"/>
    </location>
</feature>
<dbReference type="Proteomes" id="UP000253551">
    <property type="component" value="Unassembled WGS sequence"/>
</dbReference>
<dbReference type="EMBL" id="PJQM01001979">
    <property type="protein sequence ID" value="RCH99168.1"/>
    <property type="molecule type" value="Genomic_DNA"/>
</dbReference>
<evidence type="ECO:0000313" key="2">
    <source>
        <dbReference type="EMBL" id="RCH99168.1"/>
    </source>
</evidence>
<protein>
    <submittedName>
        <fullName evidence="2">Uncharacterized protein</fullName>
    </submittedName>
</protein>
<evidence type="ECO:0000256" key="1">
    <source>
        <dbReference type="SAM" id="MobiDB-lite"/>
    </source>
</evidence>
<gene>
    <name evidence="2" type="ORF">CU098_010519</name>
</gene>
<reference evidence="2 3" key="1">
    <citation type="journal article" date="2018" name="G3 (Bethesda)">
        <title>Phylogenetic and Phylogenomic Definition of Rhizopus Species.</title>
        <authorList>
            <person name="Gryganskyi A.P."/>
            <person name="Golan J."/>
            <person name="Dolatabadi S."/>
            <person name="Mondo S."/>
            <person name="Robb S."/>
            <person name="Idnurm A."/>
            <person name="Muszewska A."/>
            <person name="Steczkiewicz K."/>
            <person name="Masonjones S."/>
            <person name="Liao H.L."/>
            <person name="Gajdeczka M.T."/>
            <person name="Anike F."/>
            <person name="Vuek A."/>
            <person name="Anishchenko I.M."/>
            <person name="Voigt K."/>
            <person name="de Hoog G.S."/>
            <person name="Smith M.E."/>
            <person name="Heitman J."/>
            <person name="Vilgalys R."/>
            <person name="Stajich J.E."/>
        </authorList>
    </citation>
    <scope>NUCLEOTIDE SEQUENCE [LARGE SCALE GENOMIC DNA]</scope>
    <source>
        <strain evidence="2 3">LSU 92-RS-03</strain>
    </source>
</reference>